<comment type="caution">
    <text evidence="2">The sequence shown here is derived from an EMBL/GenBank/DDBJ whole genome shotgun (WGS) entry which is preliminary data.</text>
</comment>
<dbReference type="InterPro" id="IPR013783">
    <property type="entry name" value="Ig-like_fold"/>
</dbReference>
<evidence type="ECO:0000313" key="3">
    <source>
        <dbReference type="Proteomes" id="UP000285757"/>
    </source>
</evidence>
<evidence type="ECO:0008006" key="4">
    <source>
        <dbReference type="Google" id="ProtNLM"/>
    </source>
</evidence>
<proteinExistence type="predicted"/>
<name>A0A423LMF3_PSEFL</name>
<reference evidence="2 3" key="1">
    <citation type="submission" date="2016-10" db="EMBL/GenBank/DDBJ databases">
        <title>Comparative genome analysis of multiple Pseudomonas spp. focuses on biocontrol and plant growth promoting traits.</title>
        <authorList>
            <person name="Tao X.-Y."/>
            <person name="Taylor C.G."/>
        </authorList>
    </citation>
    <scope>NUCLEOTIDE SEQUENCE [LARGE SCALE GENOMIC DNA]</scope>
    <source>
        <strain evidence="2 3">24D3</strain>
    </source>
</reference>
<dbReference type="AlphaFoldDB" id="A0A423LMF3"/>
<dbReference type="RefSeq" id="WP_123531679.1">
    <property type="nucleotide sequence ID" value="NZ_MOBU01000006.1"/>
</dbReference>
<organism evidence="2 3">
    <name type="scientific">Pseudomonas fluorescens</name>
    <dbReference type="NCBI Taxonomy" id="294"/>
    <lineage>
        <taxon>Bacteria</taxon>
        <taxon>Pseudomonadati</taxon>
        <taxon>Pseudomonadota</taxon>
        <taxon>Gammaproteobacteria</taxon>
        <taxon>Pseudomonadales</taxon>
        <taxon>Pseudomonadaceae</taxon>
        <taxon>Pseudomonas</taxon>
    </lineage>
</organism>
<dbReference type="Gene3D" id="2.60.40.10">
    <property type="entry name" value="Immunoglobulins"/>
    <property type="match status" value="1"/>
</dbReference>
<gene>
    <name evidence="2" type="ORF">BK671_08705</name>
</gene>
<dbReference type="Proteomes" id="UP000285757">
    <property type="component" value="Unassembled WGS sequence"/>
</dbReference>
<sequence>MNEQVKFSAEQPRAQSSKHTKRTGTQILTIINGEGQNIENGDVSYNADLSFTGSAGPNQTAEIRDWGVPAHHPVSVDASGHFSALLLDQPPGLHDYSVRTSDGRESSPWQVLVKVSATLKIESVRGPDGEPIENGASTTHNHLSFVGLGMPNQTVDLSDNGERLQTVNVDSTGHWSALVEGLPTGSHEFTARQADQESAPWQILLRKPAPLSIQFAFSKPGFQLIADQGSTSDTAVTLVGTANPFERGWIVDYNSELVYVAADENGVYNATIENLAEKFHTFRFKSDQDRVSNTWTVRVITSRVG</sequence>
<accession>A0A423LMF3</accession>
<evidence type="ECO:0000313" key="2">
    <source>
        <dbReference type="EMBL" id="RON69497.1"/>
    </source>
</evidence>
<feature type="region of interest" description="Disordered" evidence="1">
    <location>
        <begin position="1"/>
        <end position="23"/>
    </location>
</feature>
<dbReference type="EMBL" id="MOBU01000006">
    <property type="protein sequence ID" value="RON69497.1"/>
    <property type="molecule type" value="Genomic_DNA"/>
</dbReference>
<evidence type="ECO:0000256" key="1">
    <source>
        <dbReference type="SAM" id="MobiDB-lite"/>
    </source>
</evidence>
<protein>
    <recommendedName>
        <fullName evidence="4">Bacterial Ig-like domain-containing protein</fullName>
    </recommendedName>
</protein>